<reference evidence="2 3" key="1">
    <citation type="journal article" date="2020" name="Nature">
        <title>Six reference-quality genomes reveal evolution of bat adaptations.</title>
        <authorList>
            <person name="Jebb D."/>
            <person name="Huang Z."/>
            <person name="Pippel M."/>
            <person name="Hughes G.M."/>
            <person name="Lavrichenko K."/>
            <person name="Devanna P."/>
            <person name="Winkler S."/>
            <person name="Jermiin L.S."/>
            <person name="Skirmuntt E.C."/>
            <person name="Katzourakis A."/>
            <person name="Burkitt-Gray L."/>
            <person name="Ray D.A."/>
            <person name="Sullivan K.A.M."/>
            <person name="Roscito J.G."/>
            <person name="Kirilenko B.M."/>
            <person name="Davalos L.M."/>
            <person name="Corthals A.P."/>
            <person name="Power M.L."/>
            <person name="Jones G."/>
            <person name="Ransome R.D."/>
            <person name="Dechmann D.K.N."/>
            <person name="Locatelli A.G."/>
            <person name="Puechmaille S.J."/>
            <person name="Fedrigo O."/>
            <person name="Jarvis E.D."/>
            <person name="Hiller M."/>
            <person name="Vernes S.C."/>
            <person name="Myers E.W."/>
            <person name="Teeling E.C."/>
        </authorList>
    </citation>
    <scope>NUCLEOTIDE SEQUENCE [LARGE SCALE GENOMIC DNA]</scope>
    <source>
        <strain evidence="2">MMyoMyo1</strain>
        <tissue evidence="2">Flight muscle</tissue>
    </source>
</reference>
<dbReference type="PANTHER" id="PTHR31450">
    <property type="entry name" value="LEUCINE-RICH REPEAT-CONTAINING PROTEIN 19 LRRC19 FAMILY MEMBER"/>
    <property type="match status" value="1"/>
</dbReference>
<dbReference type="Proteomes" id="UP000527355">
    <property type="component" value="Unassembled WGS sequence"/>
</dbReference>
<gene>
    <name evidence="2" type="ORF">mMyoMyo1_001770</name>
</gene>
<dbReference type="PANTHER" id="PTHR31450:SF3">
    <property type="entry name" value="TYPE III ENDOSOME MEMBRANE PROTEIN TEMP"/>
    <property type="match status" value="1"/>
</dbReference>
<name>A0A7J7ZSR1_MYOMY</name>
<comment type="caution">
    <text evidence="2">The sequence shown here is derived from an EMBL/GenBank/DDBJ whole genome shotgun (WGS) entry which is preliminary data.</text>
</comment>
<sequence length="132" mass="14447">MQHWMWICAPGLPITWDLLGARALLAKPRLTVSSSYSMSDTNQSSGARAWPVLVGVVLGAVVLSLLIALAAKCHLCRKYRISYQHRPLPGTRKGICPEAGEDEDDDGFIEDNYIQPGASELGTEGSRHHFSL</sequence>
<dbReference type="Pfam" id="PF15176">
    <property type="entry name" value="LRR19-TM"/>
    <property type="match status" value="1"/>
</dbReference>
<evidence type="ECO:0000313" key="2">
    <source>
        <dbReference type="EMBL" id="KAF6377342.1"/>
    </source>
</evidence>
<dbReference type="EMBL" id="JABWUV010000002">
    <property type="protein sequence ID" value="KAF6377342.1"/>
    <property type="molecule type" value="Genomic_DNA"/>
</dbReference>
<keyword evidence="1" id="KW-1133">Transmembrane helix</keyword>
<evidence type="ECO:0000256" key="1">
    <source>
        <dbReference type="SAM" id="Phobius"/>
    </source>
</evidence>
<dbReference type="AlphaFoldDB" id="A0A7J7ZSR1"/>
<proteinExistence type="predicted"/>
<dbReference type="VEuPathDB" id="HostDB:CUNH1orf210"/>
<keyword evidence="3" id="KW-1185">Reference proteome</keyword>
<keyword evidence="1" id="KW-0472">Membrane</keyword>
<keyword evidence="1" id="KW-0812">Transmembrane</keyword>
<accession>A0A7J7ZSR1</accession>
<protein>
    <submittedName>
        <fullName evidence="2">Type III Endosome Membrane Protein</fullName>
    </submittedName>
</protein>
<evidence type="ECO:0000313" key="3">
    <source>
        <dbReference type="Proteomes" id="UP000527355"/>
    </source>
</evidence>
<organism evidence="2 3">
    <name type="scientific">Myotis myotis</name>
    <name type="common">Greater mouse-eared bat</name>
    <name type="synonym">Vespertilio myotis</name>
    <dbReference type="NCBI Taxonomy" id="51298"/>
    <lineage>
        <taxon>Eukaryota</taxon>
        <taxon>Metazoa</taxon>
        <taxon>Chordata</taxon>
        <taxon>Craniata</taxon>
        <taxon>Vertebrata</taxon>
        <taxon>Euteleostomi</taxon>
        <taxon>Mammalia</taxon>
        <taxon>Eutheria</taxon>
        <taxon>Laurasiatheria</taxon>
        <taxon>Chiroptera</taxon>
        <taxon>Yangochiroptera</taxon>
        <taxon>Vespertilionidae</taxon>
        <taxon>Myotis</taxon>
    </lineage>
</organism>
<feature type="transmembrane region" description="Helical" evidence="1">
    <location>
        <begin position="50"/>
        <end position="71"/>
    </location>
</feature>